<evidence type="ECO:0000313" key="3">
    <source>
        <dbReference type="Proteomes" id="UP001151752"/>
    </source>
</evidence>
<evidence type="ECO:0000256" key="1">
    <source>
        <dbReference type="SAM" id="Phobius"/>
    </source>
</evidence>
<accession>A0A9Q0TRU1</accession>
<feature type="transmembrane region" description="Helical" evidence="1">
    <location>
        <begin position="16"/>
        <end position="36"/>
    </location>
</feature>
<name>A0A9Q0TRU1_9ROSI</name>
<dbReference type="AlphaFoldDB" id="A0A9Q0TRU1"/>
<evidence type="ECO:0000313" key="2">
    <source>
        <dbReference type="EMBL" id="KAJ6716629.1"/>
    </source>
</evidence>
<keyword evidence="3" id="KW-1185">Reference proteome</keyword>
<keyword evidence="1" id="KW-0472">Membrane</keyword>
<comment type="caution">
    <text evidence="2">The sequence shown here is derived from an EMBL/GenBank/DDBJ whole genome shotgun (WGS) entry which is preliminary data.</text>
</comment>
<keyword evidence="1" id="KW-0812">Transmembrane</keyword>
<reference evidence="2" key="1">
    <citation type="submission" date="2022-11" db="EMBL/GenBank/DDBJ databases">
        <authorList>
            <person name="Hyden B.L."/>
            <person name="Feng K."/>
            <person name="Yates T."/>
            <person name="Jawdy S."/>
            <person name="Smart L.B."/>
            <person name="Muchero W."/>
        </authorList>
    </citation>
    <scope>NUCLEOTIDE SEQUENCE</scope>
    <source>
        <tissue evidence="2">Shoot tip</tissue>
    </source>
</reference>
<gene>
    <name evidence="2" type="ORF">OIU74_009210</name>
</gene>
<sequence length="52" mass="6016">MHETAFYYRLILQHNLITITALETMLISVAVVSAVFHPLEVPYHTELAHCYD</sequence>
<protein>
    <submittedName>
        <fullName evidence="2">Uncharacterized protein</fullName>
    </submittedName>
</protein>
<dbReference type="EMBL" id="JAPFFM010000014">
    <property type="protein sequence ID" value="KAJ6716629.1"/>
    <property type="molecule type" value="Genomic_DNA"/>
</dbReference>
<proteinExistence type="predicted"/>
<organism evidence="2 3">
    <name type="scientific">Salix koriyanagi</name>
    <dbReference type="NCBI Taxonomy" id="2511006"/>
    <lineage>
        <taxon>Eukaryota</taxon>
        <taxon>Viridiplantae</taxon>
        <taxon>Streptophyta</taxon>
        <taxon>Embryophyta</taxon>
        <taxon>Tracheophyta</taxon>
        <taxon>Spermatophyta</taxon>
        <taxon>Magnoliopsida</taxon>
        <taxon>eudicotyledons</taxon>
        <taxon>Gunneridae</taxon>
        <taxon>Pentapetalae</taxon>
        <taxon>rosids</taxon>
        <taxon>fabids</taxon>
        <taxon>Malpighiales</taxon>
        <taxon>Salicaceae</taxon>
        <taxon>Saliceae</taxon>
        <taxon>Salix</taxon>
    </lineage>
</organism>
<dbReference type="Proteomes" id="UP001151752">
    <property type="component" value="Chromosome 9"/>
</dbReference>
<keyword evidence="1" id="KW-1133">Transmembrane helix</keyword>
<reference evidence="2" key="2">
    <citation type="journal article" date="2023" name="Int. J. Mol. Sci.">
        <title>De Novo Assembly and Annotation of 11 Diverse Shrub Willow (Salix) Genomes Reveals Novel Gene Organization in Sex-Linked Regions.</title>
        <authorList>
            <person name="Hyden B."/>
            <person name="Feng K."/>
            <person name="Yates T.B."/>
            <person name="Jawdy S."/>
            <person name="Cereghino C."/>
            <person name="Smart L.B."/>
            <person name="Muchero W."/>
        </authorList>
    </citation>
    <scope>NUCLEOTIDE SEQUENCE</scope>
    <source>
        <tissue evidence="2">Shoot tip</tissue>
    </source>
</reference>